<dbReference type="OrthoDB" id="674604at2759"/>
<proteinExistence type="predicted"/>
<dbReference type="PANTHER" id="PTHR33112:SF14">
    <property type="entry name" value="HETEROKARYON INCOMPATIBILITY DOMAIN-CONTAINING PROTEIN"/>
    <property type="match status" value="1"/>
</dbReference>
<evidence type="ECO:0000313" key="3">
    <source>
        <dbReference type="Proteomes" id="UP000078559"/>
    </source>
</evidence>
<keyword evidence="3" id="KW-1185">Reference proteome</keyword>
<dbReference type="Pfam" id="PF06985">
    <property type="entry name" value="HET"/>
    <property type="match status" value="1"/>
</dbReference>
<evidence type="ECO:0000259" key="1">
    <source>
        <dbReference type="Pfam" id="PF06985"/>
    </source>
</evidence>
<dbReference type="AlphaFoldDB" id="A0A194VP99"/>
<dbReference type="InterPro" id="IPR010730">
    <property type="entry name" value="HET"/>
</dbReference>
<accession>A0A194VP99</accession>
<evidence type="ECO:0000313" key="2">
    <source>
        <dbReference type="EMBL" id="KUI65812.1"/>
    </source>
</evidence>
<dbReference type="Proteomes" id="UP000078559">
    <property type="component" value="Chromosome 2"/>
</dbReference>
<dbReference type="EMBL" id="CM003099">
    <property type="protein sequence ID" value="KUI65812.1"/>
    <property type="molecule type" value="Genomic_DNA"/>
</dbReference>
<name>A0A194VP99_CYTMA</name>
<dbReference type="PANTHER" id="PTHR33112">
    <property type="entry name" value="DOMAIN PROTEIN, PUTATIVE-RELATED"/>
    <property type="match status" value="1"/>
</dbReference>
<protein>
    <recommendedName>
        <fullName evidence="1">Heterokaryon incompatibility domain-containing protein</fullName>
    </recommendedName>
</protein>
<feature type="domain" description="Heterokaryon incompatibility" evidence="1">
    <location>
        <begin position="63"/>
        <end position="154"/>
    </location>
</feature>
<reference evidence="2" key="1">
    <citation type="submission" date="2014-12" db="EMBL/GenBank/DDBJ databases">
        <title>Genome Sequence of Valsa Canker Pathogens Uncovers a Specific Adaption of Colonization on Woody Bark.</title>
        <authorList>
            <person name="Yin Z."/>
            <person name="Liu H."/>
            <person name="Gao X."/>
            <person name="Li Z."/>
            <person name="Song N."/>
            <person name="Ke X."/>
            <person name="Dai Q."/>
            <person name="Wu Y."/>
            <person name="Sun Y."/>
            <person name="Xu J.-R."/>
            <person name="Kang Z.K."/>
            <person name="Wang L."/>
            <person name="Huang L."/>
        </authorList>
    </citation>
    <scope>NUCLEOTIDE SEQUENCE [LARGE SCALE GENOMIC DNA]</scope>
    <source>
        <strain evidence="2">03-8</strain>
    </source>
</reference>
<organism evidence="2 3">
    <name type="scientific">Cytospora mali</name>
    <name type="common">Apple Valsa canker fungus</name>
    <name type="synonym">Valsa mali</name>
    <dbReference type="NCBI Taxonomy" id="578113"/>
    <lineage>
        <taxon>Eukaryota</taxon>
        <taxon>Fungi</taxon>
        <taxon>Dikarya</taxon>
        <taxon>Ascomycota</taxon>
        <taxon>Pezizomycotina</taxon>
        <taxon>Sordariomycetes</taxon>
        <taxon>Sordariomycetidae</taxon>
        <taxon>Diaporthales</taxon>
        <taxon>Cytosporaceae</taxon>
        <taxon>Cytospora</taxon>
    </lineage>
</organism>
<sequence>MSSSQSSVQVICKVPSETLWKSRCLDISGCGTPGRFRLMSCADFIDAGSVTILEYVEFPECAFAAISYVWQGNNPGELFDERVFNVPVPLDAAPGDPIGIEVLHDACVAALARGATHLWLDRICIMQMSETDKRWQIQRMYEVYQRCHVCIVVPGGIQCLVRLDEETQWIHRGWTLQEAVAPRPESVYVLFSWGLGSRRARAGDMGGTIEEVAPSRSAMTPLSLIVDASTTGCISIENGEKRLLVEVKLFSSHPADRTYRDFPLWGETRRVLAPNVGALARAMSTDLDQDAKYHSIWQSALMRTSSRPVDMVFSIMGLFGVVLRPSDFGKEDRVRATIALAQAIMKKGGRATWLAAALHISPSRQISTFPKFPRTTVSGKAFVNIAGELRGVSLMMENEYPVAAALVPMPTGSMDDEGYISFTAKAIRVQPLPDRPAGTSGEPARPAHVQAIDESWWGIQEGTNGVEGEAFAILVGFFVGYYPGATPAHDTKNIRAMIVEKHAYERFHVRSYLMLSRVTKAWVQTWPERTFSIGGPALEVVEDLGEDLPVVSVPREQFLNNPHSGHYNGVPPLEDQTIRQARWAVPQKALEQKYGKLR</sequence>
<gene>
    <name evidence="2" type="ORF">VM1G_02515</name>
</gene>